<gene>
    <name evidence="1" type="ORF">Thert_03026</name>
</gene>
<sequence length="163" mass="18375">MHVRKLYIVISAFIMLCILIFLVISDVTSETNMVISKVKSGLNAGLNDFLLNAPRTKVNANGSYGNNDIQNENSQSFYYVPNGNNQSLWIIVYKDLLINLNQDESFPLCKVTSVVLDSDLDTVLDATATVNFQILLGFSKTIYVHQEIRPLPHFKHITGMDKY</sequence>
<dbReference type="Proteomes" id="UP000214975">
    <property type="component" value="Chromosome"/>
</dbReference>
<dbReference type="OMA" id="SETNMVI"/>
<accession>A0A223I281</accession>
<dbReference type="RefSeq" id="WP_013298097.1">
    <property type="nucleotide sequence ID" value="NZ_CP117254.1"/>
</dbReference>
<dbReference type="AlphaFoldDB" id="A0A223I281"/>
<proteinExistence type="predicted"/>
<evidence type="ECO:0000313" key="1">
    <source>
        <dbReference type="EMBL" id="AST58809.1"/>
    </source>
</evidence>
<dbReference type="EMBL" id="CP016893">
    <property type="protein sequence ID" value="AST58809.1"/>
    <property type="molecule type" value="Genomic_DNA"/>
</dbReference>
<evidence type="ECO:0000313" key="2">
    <source>
        <dbReference type="Proteomes" id="UP000214975"/>
    </source>
</evidence>
<organism evidence="1 2">
    <name type="scientific">Thermoanaerobacterium thermosaccharolyticum</name>
    <name type="common">Clostridium thermosaccharolyticum</name>
    <dbReference type="NCBI Taxonomy" id="1517"/>
    <lineage>
        <taxon>Bacteria</taxon>
        <taxon>Bacillati</taxon>
        <taxon>Bacillota</taxon>
        <taxon>Clostridia</taxon>
        <taxon>Thermoanaerobacterales</taxon>
        <taxon>Thermoanaerobacteraceae</taxon>
        <taxon>Thermoanaerobacterium</taxon>
    </lineage>
</organism>
<protein>
    <submittedName>
        <fullName evidence="1">Oligomeric golgi complex component</fullName>
    </submittedName>
</protein>
<reference evidence="1 2" key="1">
    <citation type="submission" date="2016-08" db="EMBL/GenBank/DDBJ databases">
        <title>A novel genetic cassette of butanologenic Thermoanaerobacterium thermosaccharolyticum that directly convert cellulose to butanol.</title>
        <authorList>
            <person name="Li T."/>
            <person name="He J."/>
        </authorList>
    </citation>
    <scope>NUCLEOTIDE SEQUENCE [LARGE SCALE GENOMIC DNA]</scope>
    <source>
        <strain evidence="1 2">TG57</strain>
    </source>
</reference>
<name>A0A223I281_THETR</name>